<accession>A0A2T6ABS9</accession>
<protein>
    <submittedName>
        <fullName evidence="1">Uncharacterized protein</fullName>
    </submittedName>
</protein>
<gene>
    <name evidence="1" type="ORF">C8N44_13020</name>
</gene>
<keyword evidence="2" id="KW-1185">Reference proteome</keyword>
<dbReference type="EMBL" id="QBKN01000030">
    <property type="protein sequence ID" value="PTX41264.1"/>
    <property type="molecule type" value="Genomic_DNA"/>
</dbReference>
<comment type="caution">
    <text evidence="1">The sequence shown here is derived from an EMBL/GenBank/DDBJ whole genome shotgun (WGS) entry which is preliminary data.</text>
</comment>
<evidence type="ECO:0000313" key="2">
    <source>
        <dbReference type="Proteomes" id="UP000244069"/>
    </source>
</evidence>
<reference evidence="1 2" key="1">
    <citation type="submission" date="2018-04" db="EMBL/GenBank/DDBJ databases">
        <title>Genomic Encyclopedia of Archaeal and Bacterial Type Strains, Phase II (KMG-II): from individual species to whole genera.</title>
        <authorList>
            <person name="Goeker M."/>
        </authorList>
    </citation>
    <scope>NUCLEOTIDE SEQUENCE [LARGE SCALE GENOMIC DNA]</scope>
    <source>
        <strain evidence="1 2">DSM 29329</strain>
    </source>
</reference>
<proteinExistence type="predicted"/>
<evidence type="ECO:0000313" key="1">
    <source>
        <dbReference type="EMBL" id="PTX41264.1"/>
    </source>
</evidence>
<dbReference type="AlphaFoldDB" id="A0A2T6ABS9"/>
<organism evidence="1 2">
    <name type="scientific">Allosediminivita pacifica</name>
    <dbReference type="NCBI Taxonomy" id="1267769"/>
    <lineage>
        <taxon>Bacteria</taxon>
        <taxon>Pseudomonadati</taxon>
        <taxon>Pseudomonadota</taxon>
        <taxon>Alphaproteobacteria</taxon>
        <taxon>Rhodobacterales</taxon>
        <taxon>Paracoccaceae</taxon>
        <taxon>Allosediminivita</taxon>
    </lineage>
</organism>
<dbReference type="Proteomes" id="UP000244069">
    <property type="component" value="Unassembled WGS sequence"/>
</dbReference>
<sequence>MTFDREVIEFLEQSPRTSRVSVLNFGSCRFFLAIGNDRLVDRRCKRAIVTEATENMRPRRVVHSTASVGATRCAKTHRAVIITVV</sequence>
<name>A0A2T6ABS9_9RHOB</name>